<organism evidence="3 4">
    <name type="scientific">Conger conger</name>
    <name type="common">Conger eel</name>
    <name type="synonym">Muraena conger</name>
    <dbReference type="NCBI Taxonomy" id="82655"/>
    <lineage>
        <taxon>Eukaryota</taxon>
        <taxon>Metazoa</taxon>
        <taxon>Chordata</taxon>
        <taxon>Craniata</taxon>
        <taxon>Vertebrata</taxon>
        <taxon>Euteleostomi</taxon>
        <taxon>Actinopterygii</taxon>
        <taxon>Neopterygii</taxon>
        <taxon>Teleostei</taxon>
        <taxon>Anguilliformes</taxon>
        <taxon>Congridae</taxon>
        <taxon>Conger</taxon>
    </lineage>
</organism>
<dbReference type="GO" id="GO:0005788">
    <property type="term" value="C:endoplasmic reticulum lumen"/>
    <property type="evidence" value="ECO:0007669"/>
    <property type="project" value="TreeGrafter"/>
</dbReference>
<reference evidence="3" key="1">
    <citation type="journal article" date="2023" name="Science">
        <title>Genome structures resolve the early diversification of teleost fishes.</title>
        <authorList>
            <person name="Parey E."/>
            <person name="Louis A."/>
            <person name="Montfort J."/>
            <person name="Bouchez O."/>
            <person name="Roques C."/>
            <person name="Iampietro C."/>
            <person name="Lluch J."/>
            <person name="Castinel A."/>
            <person name="Donnadieu C."/>
            <person name="Desvignes T."/>
            <person name="Floi Bucao C."/>
            <person name="Jouanno E."/>
            <person name="Wen M."/>
            <person name="Mejri S."/>
            <person name="Dirks R."/>
            <person name="Jansen H."/>
            <person name="Henkel C."/>
            <person name="Chen W.J."/>
            <person name="Zahm M."/>
            <person name="Cabau C."/>
            <person name="Klopp C."/>
            <person name="Thompson A.W."/>
            <person name="Robinson-Rechavi M."/>
            <person name="Braasch I."/>
            <person name="Lecointre G."/>
            <person name="Bobe J."/>
            <person name="Postlethwait J.H."/>
            <person name="Berthelot C."/>
            <person name="Roest Crollius H."/>
            <person name="Guiguen Y."/>
        </authorList>
    </citation>
    <scope>NUCLEOTIDE SEQUENCE</scope>
    <source>
        <strain evidence="3">Concon-B</strain>
    </source>
</reference>
<dbReference type="PANTHER" id="PTHR10760">
    <property type="entry name" value="TORSIN"/>
    <property type="match status" value="1"/>
</dbReference>
<dbReference type="Gene3D" id="3.40.50.300">
    <property type="entry name" value="P-loop containing nucleotide triphosphate hydrolases"/>
    <property type="match status" value="1"/>
</dbReference>
<dbReference type="Proteomes" id="UP001152803">
    <property type="component" value="Unassembled WGS sequence"/>
</dbReference>
<dbReference type="SUPFAM" id="SSF52540">
    <property type="entry name" value="P-loop containing nucleoside triphosphate hydrolases"/>
    <property type="match status" value="1"/>
</dbReference>
<dbReference type="GO" id="GO:0016887">
    <property type="term" value="F:ATP hydrolysis activity"/>
    <property type="evidence" value="ECO:0007669"/>
    <property type="project" value="InterPro"/>
</dbReference>
<dbReference type="InterPro" id="IPR027417">
    <property type="entry name" value="P-loop_NTPase"/>
</dbReference>
<dbReference type="InterPro" id="IPR003593">
    <property type="entry name" value="AAA+_ATPase"/>
</dbReference>
<dbReference type="EMBL" id="JAFJMO010000007">
    <property type="protein sequence ID" value="KAJ8271178.1"/>
    <property type="molecule type" value="Genomic_DNA"/>
</dbReference>
<dbReference type="InterPro" id="IPR049337">
    <property type="entry name" value="TOR1A_C"/>
</dbReference>
<feature type="domain" description="AAA+ ATPase" evidence="2">
    <location>
        <begin position="80"/>
        <end position="224"/>
    </location>
</feature>
<dbReference type="FunFam" id="3.40.50.300:FF:002370">
    <property type="entry name" value="Torsin family 3, member A"/>
    <property type="match status" value="1"/>
</dbReference>
<dbReference type="GO" id="GO:0034504">
    <property type="term" value="P:protein localization to nucleus"/>
    <property type="evidence" value="ECO:0007669"/>
    <property type="project" value="TreeGrafter"/>
</dbReference>
<accession>A0A9Q1DI93</accession>
<dbReference type="GO" id="GO:0019894">
    <property type="term" value="F:kinesin binding"/>
    <property type="evidence" value="ECO:0007669"/>
    <property type="project" value="TreeGrafter"/>
</dbReference>
<name>A0A9Q1DI93_CONCO</name>
<dbReference type="Pfam" id="PF06309">
    <property type="entry name" value="Torsin"/>
    <property type="match status" value="1"/>
</dbReference>
<dbReference type="AlphaFoldDB" id="A0A9Q1DI93"/>
<sequence>MAGRERVLSLAICFVLVGLSGAYFGENVFKRIQHFINCSPNYNPDGLASDLKSSLFGQHLASRVILKAVTEFMEDPNPTKPLVLSLHGSSGTGKNHVAKIIAQNLFKEGAQSSQVHLFIATHHFPHPDHLETYKAQLQQWIRGNVSVCPHSMFIFDEMDKMNPLLFETIKCFMEHYAQVDGVSYRHAMFLFLSNKGGEIITQKAMDFWMAGRKREEIELNSQGLETAINKHLFNSKNGGFWRSSLIDSNVVDFFIPFLPLEHKHVVMCALAEMATLGHKPDTAIAEKVADDFHYFPPENMIFSIKGCKSEAETANGKLRKAVPVKECQVPEALRWELLCLYRLPMPEDFYHFWSFCTRLDAQKASEELMCWVLGDSLQDCFVARIADDL</sequence>
<proteinExistence type="inferred from homology"/>
<dbReference type="Pfam" id="PF21376">
    <property type="entry name" value="TOR1A_C"/>
    <property type="match status" value="1"/>
</dbReference>
<evidence type="ECO:0000313" key="4">
    <source>
        <dbReference type="Proteomes" id="UP001152803"/>
    </source>
</evidence>
<dbReference type="GO" id="GO:0071763">
    <property type="term" value="P:nuclear membrane organization"/>
    <property type="evidence" value="ECO:0007669"/>
    <property type="project" value="TreeGrafter"/>
</dbReference>
<dbReference type="PANTHER" id="PTHR10760:SF14">
    <property type="entry name" value="TORSIN-1B"/>
    <property type="match status" value="1"/>
</dbReference>
<evidence type="ECO:0000259" key="2">
    <source>
        <dbReference type="SMART" id="SM00382"/>
    </source>
</evidence>
<dbReference type="GO" id="GO:0005524">
    <property type="term" value="F:ATP binding"/>
    <property type="evidence" value="ECO:0007669"/>
    <property type="project" value="InterPro"/>
</dbReference>
<dbReference type="OrthoDB" id="19623at2759"/>
<dbReference type="GO" id="GO:0005635">
    <property type="term" value="C:nuclear envelope"/>
    <property type="evidence" value="ECO:0007669"/>
    <property type="project" value="TreeGrafter"/>
</dbReference>
<comment type="caution">
    <text evidence="3">The sequence shown here is derived from an EMBL/GenBank/DDBJ whole genome shotgun (WGS) entry which is preliminary data.</text>
</comment>
<dbReference type="SMART" id="SM00382">
    <property type="entry name" value="AAA"/>
    <property type="match status" value="1"/>
</dbReference>
<gene>
    <name evidence="3" type="ORF">COCON_G00100370</name>
</gene>
<comment type="similarity">
    <text evidence="1">Belongs to the ClpA/ClpB family. Torsin subfamily.</text>
</comment>
<evidence type="ECO:0000313" key="3">
    <source>
        <dbReference type="EMBL" id="KAJ8271178.1"/>
    </source>
</evidence>
<keyword evidence="4" id="KW-1185">Reference proteome</keyword>
<dbReference type="InterPro" id="IPR010448">
    <property type="entry name" value="Torsin"/>
</dbReference>
<evidence type="ECO:0000256" key="1">
    <source>
        <dbReference type="ARBA" id="ARBA00006235"/>
    </source>
</evidence>
<protein>
    <recommendedName>
        <fullName evidence="2">AAA+ ATPase domain-containing protein</fullName>
    </recommendedName>
</protein>